<evidence type="ECO:0000313" key="3">
    <source>
        <dbReference type="Proteomes" id="UP001595798"/>
    </source>
</evidence>
<feature type="transmembrane region" description="Helical" evidence="1">
    <location>
        <begin position="23"/>
        <end position="40"/>
    </location>
</feature>
<sequence>MEHFLDGYRRFGDFSGRATREQFWMFFLFYIVVYIVLSIVDAFIGFPALSGLFALASLIPHLAYGARRLHDTGRSGWWQLIALVPLVGLVLIFFLVQKSEGDNRFGPAPGHVASPSVA</sequence>
<name>A0ABV8QGP8_9GAMM</name>
<dbReference type="RefSeq" id="WP_379886343.1">
    <property type="nucleotide sequence ID" value="NZ_JBHSDI010000010.1"/>
</dbReference>
<dbReference type="Proteomes" id="UP001595798">
    <property type="component" value="Unassembled WGS sequence"/>
</dbReference>
<keyword evidence="1" id="KW-0812">Transmembrane</keyword>
<keyword evidence="1" id="KW-0472">Membrane</keyword>
<keyword evidence="1" id="KW-1133">Transmembrane helix</keyword>
<feature type="transmembrane region" description="Helical" evidence="1">
    <location>
        <begin position="76"/>
        <end position="96"/>
    </location>
</feature>
<keyword evidence="3" id="KW-1185">Reference proteome</keyword>
<comment type="caution">
    <text evidence="2">The sequence shown here is derived from an EMBL/GenBank/DDBJ whole genome shotgun (WGS) entry which is preliminary data.</text>
</comment>
<organism evidence="2 3">
    <name type="scientific">Marinobacter lacisalsi</name>
    <dbReference type="NCBI Taxonomy" id="475979"/>
    <lineage>
        <taxon>Bacteria</taxon>
        <taxon>Pseudomonadati</taxon>
        <taxon>Pseudomonadota</taxon>
        <taxon>Gammaproteobacteria</taxon>
        <taxon>Pseudomonadales</taxon>
        <taxon>Marinobacteraceae</taxon>
        <taxon>Marinobacter</taxon>
    </lineage>
</organism>
<dbReference type="EMBL" id="JBHSDI010000010">
    <property type="protein sequence ID" value="MFC4258818.1"/>
    <property type="molecule type" value="Genomic_DNA"/>
</dbReference>
<evidence type="ECO:0000313" key="2">
    <source>
        <dbReference type="EMBL" id="MFC4258818.1"/>
    </source>
</evidence>
<dbReference type="InterPro" id="IPR008523">
    <property type="entry name" value="DUF805"/>
</dbReference>
<gene>
    <name evidence="2" type="ORF">ACFOZ5_07215</name>
</gene>
<protein>
    <submittedName>
        <fullName evidence="2">DUF805 domain-containing protein</fullName>
    </submittedName>
</protein>
<dbReference type="PANTHER" id="PTHR34980">
    <property type="entry name" value="INNER MEMBRANE PROTEIN-RELATED-RELATED"/>
    <property type="match status" value="1"/>
</dbReference>
<proteinExistence type="predicted"/>
<evidence type="ECO:0000256" key="1">
    <source>
        <dbReference type="SAM" id="Phobius"/>
    </source>
</evidence>
<reference evidence="3" key="1">
    <citation type="journal article" date="2019" name="Int. J. Syst. Evol. Microbiol.">
        <title>The Global Catalogue of Microorganisms (GCM) 10K type strain sequencing project: providing services to taxonomists for standard genome sequencing and annotation.</title>
        <authorList>
            <consortium name="The Broad Institute Genomics Platform"/>
            <consortium name="The Broad Institute Genome Sequencing Center for Infectious Disease"/>
            <person name="Wu L."/>
            <person name="Ma J."/>
        </authorList>
    </citation>
    <scope>NUCLEOTIDE SEQUENCE [LARGE SCALE GENOMIC DNA]</scope>
    <source>
        <strain evidence="3">CECT 7297</strain>
    </source>
</reference>
<dbReference type="Pfam" id="PF05656">
    <property type="entry name" value="DUF805"/>
    <property type="match status" value="1"/>
</dbReference>
<dbReference type="PANTHER" id="PTHR34980:SF2">
    <property type="entry name" value="INNER MEMBRANE PROTEIN YHAH-RELATED"/>
    <property type="match status" value="1"/>
</dbReference>
<accession>A0ABV8QGP8</accession>